<dbReference type="PANTHER" id="PTHR11113:SF14">
    <property type="entry name" value="N-ACETYLGLUCOSAMINE-6-PHOSPHATE DEACETYLASE"/>
    <property type="match status" value="1"/>
</dbReference>
<protein>
    <submittedName>
        <fullName evidence="4">N-acetylglucosamine-6-phosphate deacetylase</fullName>
        <ecNumber evidence="4">3.5.1.25</ecNumber>
    </submittedName>
</protein>
<dbReference type="Proteomes" id="UP000196778">
    <property type="component" value="Unassembled WGS sequence"/>
</dbReference>
<dbReference type="Gene3D" id="3.20.20.140">
    <property type="entry name" value="Metal-dependent hydrolases"/>
    <property type="match status" value="1"/>
</dbReference>
<evidence type="ECO:0000313" key="4">
    <source>
        <dbReference type="EMBL" id="SJN25974.1"/>
    </source>
</evidence>
<dbReference type="SUPFAM" id="SSF51338">
    <property type="entry name" value="Composite domain of metallo-dependent hydrolases"/>
    <property type="match status" value="1"/>
</dbReference>
<evidence type="ECO:0000313" key="5">
    <source>
        <dbReference type="Proteomes" id="UP000196778"/>
    </source>
</evidence>
<proteinExistence type="inferred from homology"/>
<dbReference type="AlphaFoldDB" id="A0A1R4J225"/>
<dbReference type="GO" id="GO:0006046">
    <property type="term" value="P:N-acetylglucosamine catabolic process"/>
    <property type="evidence" value="ECO:0007669"/>
    <property type="project" value="TreeGrafter"/>
</dbReference>
<name>A0A1R4J225_9MICO</name>
<organism evidence="4 5">
    <name type="scientific">Mycetocola reblochoni REB411</name>
    <dbReference type="NCBI Taxonomy" id="1255698"/>
    <lineage>
        <taxon>Bacteria</taxon>
        <taxon>Bacillati</taxon>
        <taxon>Actinomycetota</taxon>
        <taxon>Actinomycetes</taxon>
        <taxon>Micrococcales</taxon>
        <taxon>Microbacteriaceae</taxon>
        <taxon>Mycetocola</taxon>
    </lineage>
</organism>
<evidence type="ECO:0000256" key="2">
    <source>
        <dbReference type="ARBA" id="ARBA00022801"/>
    </source>
</evidence>
<sequence>MSDRRLLLHSVTAVDAGGTREDAWLSCVDGVIAATGVGDGWRAHLAPSTRMAGGGGVAGDDGTARGDHPAAGFSMGGVGGRAGHDGGPTVLDGSGLTVTPGFIDLHQHGGGGHGNEDGPAGILAALDAHALHGTTRALASLVAAPVPVLRERLESASALAARTPGLWGVHLEGPFLAPARKGAHDESALVAPRRADVAALLPRGAEPAMITIAPELPGAGAAIAAFASAGSVVAIGHTECDDAQARAAIAAGARHLTHTFNAMPGIGHREPGPILAAVESGGITLEVIVDGHHVHPAAVRLLYAVAPGRVAAVTDAMAAAGAPDGRYRLGDLDVTVADGVATLAGTTTLAGSTLTMDAALRTGLAMGVPVAEMVGSLTATPARVLGRDASFGMLGPGFVADLVLVDAGWQVVGVYRDGVPVVSPLTT</sequence>
<evidence type="ECO:0000259" key="3">
    <source>
        <dbReference type="Pfam" id="PF01979"/>
    </source>
</evidence>
<evidence type="ECO:0000256" key="1">
    <source>
        <dbReference type="ARBA" id="ARBA00010716"/>
    </source>
</evidence>
<dbReference type="Gene3D" id="2.30.40.10">
    <property type="entry name" value="Urease, subunit C, domain 1"/>
    <property type="match status" value="1"/>
</dbReference>
<dbReference type="InterPro" id="IPR006680">
    <property type="entry name" value="Amidohydro-rel"/>
</dbReference>
<gene>
    <name evidence="4" type="ORF">FM119_04880</name>
</gene>
<dbReference type="PANTHER" id="PTHR11113">
    <property type="entry name" value="N-ACETYLGLUCOSAMINE-6-PHOSPHATE DEACETYLASE"/>
    <property type="match status" value="1"/>
</dbReference>
<dbReference type="InterPro" id="IPR032466">
    <property type="entry name" value="Metal_Hydrolase"/>
</dbReference>
<dbReference type="Pfam" id="PF01979">
    <property type="entry name" value="Amidohydro_1"/>
    <property type="match status" value="1"/>
</dbReference>
<dbReference type="InterPro" id="IPR011059">
    <property type="entry name" value="Metal-dep_hydrolase_composite"/>
</dbReference>
<dbReference type="OrthoDB" id="9776488at2"/>
<comment type="similarity">
    <text evidence="1">Belongs to the metallo-dependent hydrolases superfamily. NagA family.</text>
</comment>
<dbReference type="SUPFAM" id="SSF51556">
    <property type="entry name" value="Metallo-dependent hydrolases"/>
    <property type="match status" value="1"/>
</dbReference>
<dbReference type="GO" id="GO:0008448">
    <property type="term" value="F:N-acetylglucosamine-6-phosphate deacetylase activity"/>
    <property type="evidence" value="ECO:0007669"/>
    <property type="project" value="UniProtKB-EC"/>
</dbReference>
<keyword evidence="5" id="KW-1185">Reference proteome</keyword>
<reference evidence="5" key="1">
    <citation type="submission" date="2017-02" db="EMBL/GenBank/DDBJ databases">
        <authorList>
            <person name="Dridi B."/>
        </authorList>
    </citation>
    <scope>NUCLEOTIDE SEQUENCE [LARGE SCALE GENOMIC DNA]</scope>
    <source>
        <strain evidence="5">EB411</strain>
    </source>
</reference>
<dbReference type="EC" id="3.5.1.25" evidence="4"/>
<feature type="domain" description="Amidohydrolase-related" evidence="3">
    <location>
        <begin position="97"/>
        <end position="407"/>
    </location>
</feature>
<keyword evidence="2 4" id="KW-0378">Hydrolase</keyword>
<dbReference type="RefSeq" id="WP_087136562.1">
    <property type="nucleotide sequence ID" value="NZ_FUKR01000028.1"/>
</dbReference>
<accession>A0A1R4J225</accession>
<dbReference type="EMBL" id="FUKR01000028">
    <property type="protein sequence ID" value="SJN25974.1"/>
    <property type="molecule type" value="Genomic_DNA"/>
</dbReference>